<dbReference type="EMBL" id="OENF01000012">
    <property type="protein sequence ID" value="SOS74450.1"/>
    <property type="molecule type" value="Genomic_DNA"/>
</dbReference>
<dbReference type="PANTHER" id="PTHR43546:SF3">
    <property type="entry name" value="UPF0173 METAL-DEPENDENT HYDROLASE MJ1163"/>
    <property type="match status" value="1"/>
</dbReference>
<dbReference type="InterPro" id="IPR050114">
    <property type="entry name" value="UPF0173_UPF0282_UlaG_hydrolase"/>
</dbReference>
<organism evidence="2 3">
    <name type="scientific">Tenacibaculum piscium</name>
    <dbReference type="NCBI Taxonomy" id="1458515"/>
    <lineage>
        <taxon>Bacteria</taxon>
        <taxon>Pseudomonadati</taxon>
        <taxon>Bacteroidota</taxon>
        <taxon>Flavobacteriia</taxon>
        <taxon>Flavobacteriales</taxon>
        <taxon>Flavobacteriaceae</taxon>
        <taxon>Tenacibaculum</taxon>
    </lineage>
</organism>
<dbReference type="SMART" id="SM00849">
    <property type="entry name" value="Lactamase_B"/>
    <property type="match status" value="1"/>
</dbReference>
<dbReference type="AlphaFoldDB" id="A0A2H1YG88"/>
<evidence type="ECO:0000313" key="2">
    <source>
        <dbReference type="EMBL" id="SOS74450.1"/>
    </source>
</evidence>
<evidence type="ECO:0000259" key="1">
    <source>
        <dbReference type="SMART" id="SM00849"/>
    </source>
</evidence>
<keyword evidence="3" id="KW-1185">Reference proteome</keyword>
<gene>
    <name evidence="2" type="ORF">TNO020_20128</name>
</gene>
<protein>
    <recommendedName>
        <fullName evidence="1">Metallo-beta-lactamase domain-containing protein</fullName>
    </recommendedName>
</protein>
<dbReference type="RefSeq" id="WP_101916932.1">
    <property type="nucleotide sequence ID" value="NZ_OENF01000012.1"/>
</dbReference>
<dbReference type="PANTHER" id="PTHR43546">
    <property type="entry name" value="UPF0173 METAL-DEPENDENT HYDROLASE MJ1163-RELATED"/>
    <property type="match status" value="1"/>
</dbReference>
<dbReference type="Gene3D" id="3.60.15.10">
    <property type="entry name" value="Ribonuclease Z/Hydroxyacylglutathione hydrolase-like"/>
    <property type="match status" value="1"/>
</dbReference>
<dbReference type="InterPro" id="IPR001279">
    <property type="entry name" value="Metallo-B-lactamas"/>
</dbReference>
<dbReference type="NCBIfam" id="NF001911">
    <property type="entry name" value="PRK00685.1"/>
    <property type="match status" value="1"/>
</dbReference>
<feature type="domain" description="Metallo-beta-lactamase" evidence="1">
    <location>
        <begin position="7"/>
        <end position="189"/>
    </location>
</feature>
<evidence type="ECO:0000313" key="3">
    <source>
        <dbReference type="Proteomes" id="UP000234211"/>
    </source>
</evidence>
<reference evidence="3" key="1">
    <citation type="submission" date="2017-11" db="EMBL/GenBank/DDBJ databases">
        <authorList>
            <person name="Duchaud E."/>
        </authorList>
    </citation>
    <scope>NUCLEOTIDE SEQUENCE [LARGE SCALE GENOMIC DNA]</scope>
    <source>
        <strain evidence="3">Tenacibaculum sp. TNO020</strain>
    </source>
</reference>
<dbReference type="Proteomes" id="UP000234211">
    <property type="component" value="Unassembled WGS sequence"/>
</dbReference>
<proteinExistence type="predicted"/>
<dbReference type="OrthoDB" id="9789133at2"/>
<sequence length="233" mass="25205">MNITFYGHACFGIEINGIYLLVDPFITGNSLASNIVIADIKADYILLTHAHQDHVLDVELFAEQTGATIISNFEIAQYYGAKNLKTAAVNHGGTFKTATFSAKYVNAIHTSSFADGTYGGQPGGFVISSEEKTLYVAGDTAVTMDMKLIPMTTKVTTAIFPIGDTFTMGVEDAILASNLVECDTVIGCHFNTFPPIEIDTHQAKEKFTEAKKELIILEIGASINIAEISKNKH</sequence>
<accession>A0A2H1YG88</accession>
<name>A0A2H1YG88_9FLAO</name>
<dbReference type="SUPFAM" id="SSF56281">
    <property type="entry name" value="Metallo-hydrolase/oxidoreductase"/>
    <property type="match status" value="1"/>
</dbReference>
<dbReference type="InterPro" id="IPR036866">
    <property type="entry name" value="RibonucZ/Hydroxyglut_hydro"/>
</dbReference>
<dbReference type="Pfam" id="PF13483">
    <property type="entry name" value="Lactamase_B_3"/>
    <property type="match status" value="1"/>
</dbReference>